<name>A0A4Y6PRW8_PERCE</name>
<evidence type="ECO:0000313" key="3">
    <source>
        <dbReference type="Proteomes" id="UP000315995"/>
    </source>
</evidence>
<sequence length="224" mass="25551">MTSHRPLYAAAVFTDEEPRSSIHGFVAKRTRFEDITGTTQAKQEFVKLPEELLQWLRAEGFRELGTYRESLFGFPLPWLPGVSFVDPTGTTRVSVRYNESMAYSPRGVMFTFFTYFDEGSAVVTWCVDSPSTKSTGWLDSLGTTGSIAEDYARHRRHVEQRAKRGPVPVHVESMADIEATYFHYFRGVLPDDKAMEVFQAWLTFRLVLPAIFIGGLIYIWQLVS</sequence>
<keyword evidence="1" id="KW-1133">Transmembrane helix</keyword>
<feature type="transmembrane region" description="Helical" evidence="1">
    <location>
        <begin position="202"/>
        <end position="223"/>
    </location>
</feature>
<evidence type="ECO:0000256" key="1">
    <source>
        <dbReference type="SAM" id="Phobius"/>
    </source>
</evidence>
<keyword evidence="3" id="KW-1185">Reference proteome</keyword>
<dbReference type="Proteomes" id="UP000315995">
    <property type="component" value="Chromosome"/>
</dbReference>
<dbReference type="AlphaFoldDB" id="A0A4Y6PRW8"/>
<keyword evidence="1" id="KW-0472">Membrane</keyword>
<evidence type="ECO:0000313" key="2">
    <source>
        <dbReference type="EMBL" id="QDG51094.1"/>
    </source>
</evidence>
<reference evidence="2 3" key="1">
    <citation type="submission" date="2019-06" db="EMBL/GenBank/DDBJ databases">
        <title>Persicimonas caeni gen. nov., sp. nov., a predatory bacterium isolated from solar saltern.</title>
        <authorList>
            <person name="Wang S."/>
        </authorList>
    </citation>
    <scope>NUCLEOTIDE SEQUENCE [LARGE SCALE GENOMIC DNA]</scope>
    <source>
        <strain evidence="2 3">YN101</strain>
    </source>
</reference>
<organism evidence="2 3">
    <name type="scientific">Persicimonas caeni</name>
    <dbReference type="NCBI Taxonomy" id="2292766"/>
    <lineage>
        <taxon>Bacteria</taxon>
        <taxon>Deltaproteobacteria</taxon>
        <taxon>Bradymonadales</taxon>
        <taxon>Bradymonadaceae</taxon>
        <taxon>Persicimonas</taxon>
    </lineage>
</organism>
<proteinExistence type="predicted"/>
<dbReference type="RefSeq" id="WP_141197579.1">
    <property type="nucleotide sequence ID" value="NZ_CP041186.1"/>
</dbReference>
<protein>
    <submittedName>
        <fullName evidence="2">Uncharacterized protein</fullName>
    </submittedName>
</protein>
<accession>A0A4Y6PRW8</accession>
<accession>A0A5B8Y2U8</accession>
<gene>
    <name evidence="2" type="ORF">FIV42_10210</name>
</gene>
<keyword evidence="1" id="KW-0812">Transmembrane</keyword>
<dbReference type="EMBL" id="CP041186">
    <property type="protein sequence ID" value="QDG51094.1"/>
    <property type="molecule type" value="Genomic_DNA"/>
</dbReference>